<dbReference type="GO" id="GO:0016491">
    <property type="term" value="F:oxidoreductase activity"/>
    <property type="evidence" value="ECO:0007669"/>
    <property type="project" value="UniProtKB-KW"/>
</dbReference>
<dbReference type="Pfam" id="PF00067">
    <property type="entry name" value="p450"/>
    <property type="match status" value="1"/>
</dbReference>
<dbReference type="Proteomes" id="UP001630127">
    <property type="component" value="Unassembled WGS sequence"/>
</dbReference>
<reference evidence="6 7" key="1">
    <citation type="submission" date="2024-11" db="EMBL/GenBank/DDBJ databases">
        <title>A near-complete genome assembly of Cinchona calisaya.</title>
        <authorList>
            <person name="Lian D.C."/>
            <person name="Zhao X.W."/>
            <person name="Wei L."/>
        </authorList>
    </citation>
    <scope>NUCLEOTIDE SEQUENCE [LARGE SCALE GENOMIC DNA]</scope>
    <source>
        <tissue evidence="6">Nenye</tissue>
    </source>
</reference>
<evidence type="ECO:0000313" key="7">
    <source>
        <dbReference type="Proteomes" id="UP001630127"/>
    </source>
</evidence>
<proteinExistence type="inferred from homology"/>
<dbReference type="PRINTS" id="PR00463">
    <property type="entry name" value="EP450I"/>
</dbReference>
<dbReference type="AlphaFoldDB" id="A0ABD3A7G0"/>
<accession>A0ABD3A7G0</accession>
<dbReference type="InterPro" id="IPR002401">
    <property type="entry name" value="Cyt_P450_E_grp-I"/>
</dbReference>
<evidence type="ECO:0000256" key="5">
    <source>
        <dbReference type="ARBA" id="ARBA00023004"/>
    </source>
</evidence>
<name>A0ABD3A7G0_9GENT</name>
<dbReference type="EMBL" id="JBJUIK010000005">
    <property type="protein sequence ID" value="KAL3527649.1"/>
    <property type="molecule type" value="Genomic_DNA"/>
</dbReference>
<organism evidence="6 7">
    <name type="scientific">Cinchona calisaya</name>
    <dbReference type="NCBI Taxonomy" id="153742"/>
    <lineage>
        <taxon>Eukaryota</taxon>
        <taxon>Viridiplantae</taxon>
        <taxon>Streptophyta</taxon>
        <taxon>Embryophyta</taxon>
        <taxon>Tracheophyta</taxon>
        <taxon>Spermatophyta</taxon>
        <taxon>Magnoliopsida</taxon>
        <taxon>eudicotyledons</taxon>
        <taxon>Gunneridae</taxon>
        <taxon>Pentapetalae</taxon>
        <taxon>asterids</taxon>
        <taxon>lamiids</taxon>
        <taxon>Gentianales</taxon>
        <taxon>Rubiaceae</taxon>
        <taxon>Cinchonoideae</taxon>
        <taxon>Cinchoneae</taxon>
        <taxon>Cinchona</taxon>
    </lineage>
</organism>
<dbReference type="Gene3D" id="1.10.630.10">
    <property type="entry name" value="Cytochrome P450"/>
    <property type="match status" value="1"/>
</dbReference>
<dbReference type="InterPro" id="IPR036396">
    <property type="entry name" value="Cyt_P450_sf"/>
</dbReference>
<dbReference type="SUPFAM" id="SSF48264">
    <property type="entry name" value="Cytochrome P450"/>
    <property type="match status" value="1"/>
</dbReference>
<keyword evidence="5" id="KW-0408">Iron</keyword>
<dbReference type="PANTHER" id="PTHR47955:SF8">
    <property type="entry name" value="CYTOCHROME P450 71D11-LIKE"/>
    <property type="match status" value="1"/>
</dbReference>
<keyword evidence="7" id="KW-1185">Reference proteome</keyword>
<evidence type="ECO:0000256" key="4">
    <source>
        <dbReference type="ARBA" id="ARBA00023002"/>
    </source>
</evidence>
<evidence type="ECO:0000256" key="2">
    <source>
        <dbReference type="ARBA" id="ARBA00022617"/>
    </source>
</evidence>
<evidence type="ECO:0000256" key="1">
    <source>
        <dbReference type="ARBA" id="ARBA00010617"/>
    </source>
</evidence>
<keyword evidence="3" id="KW-0479">Metal-binding</keyword>
<comment type="similarity">
    <text evidence="1">Belongs to the cytochrome P450 family.</text>
</comment>
<keyword evidence="4" id="KW-0560">Oxidoreductase</keyword>
<evidence type="ECO:0000256" key="3">
    <source>
        <dbReference type="ARBA" id="ARBA00022723"/>
    </source>
</evidence>
<keyword evidence="2" id="KW-0349">Heme</keyword>
<evidence type="ECO:0000313" key="6">
    <source>
        <dbReference type="EMBL" id="KAL3527649.1"/>
    </source>
</evidence>
<comment type="caution">
    <text evidence="6">The sequence shown here is derived from an EMBL/GenBank/DDBJ whole genome shotgun (WGS) entry which is preliminary data.</text>
</comment>
<protein>
    <recommendedName>
        <fullName evidence="8">Cytochrome P450</fullName>
    </recommendedName>
</protein>
<dbReference type="GO" id="GO:0046872">
    <property type="term" value="F:metal ion binding"/>
    <property type="evidence" value="ECO:0007669"/>
    <property type="project" value="UniProtKB-KW"/>
</dbReference>
<dbReference type="InterPro" id="IPR001128">
    <property type="entry name" value="Cyt_P450"/>
</dbReference>
<dbReference type="PANTHER" id="PTHR47955">
    <property type="entry name" value="CYTOCHROME P450 FAMILY 71 PROTEIN"/>
    <property type="match status" value="1"/>
</dbReference>
<gene>
    <name evidence="6" type="ORF">ACH5RR_012305</name>
</gene>
<evidence type="ECO:0008006" key="8">
    <source>
        <dbReference type="Google" id="ProtNLM"/>
    </source>
</evidence>
<sequence>MNLPPSPPKLPIIGNLHQLSKLPHQNLYQLSQKYGPVMLLQLGYTPTLVISSAEMAKEILQTHDIDFCSRPNSPAVKKFFYNFSDVAFSPYTDHLRERRKIFVSHLLNSKRIQSFWKAREAEINHLIESISVVCEKPVNLDEKMFDLVDGVITTVAFGKSYRGKQFEGKF</sequence>